<reference evidence="3 4" key="2">
    <citation type="journal article" date="2008" name="Nature">
        <title>The Phaeodactylum genome reveals the evolutionary history of diatom genomes.</title>
        <authorList>
            <person name="Bowler C."/>
            <person name="Allen A.E."/>
            <person name="Badger J.H."/>
            <person name="Grimwood J."/>
            <person name="Jabbari K."/>
            <person name="Kuo A."/>
            <person name="Maheswari U."/>
            <person name="Martens C."/>
            <person name="Maumus F."/>
            <person name="Otillar R.P."/>
            <person name="Rayko E."/>
            <person name="Salamov A."/>
            <person name="Vandepoele K."/>
            <person name="Beszteri B."/>
            <person name="Gruber A."/>
            <person name="Heijde M."/>
            <person name="Katinka M."/>
            <person name="Mock T."/>
            <person name="Valentin K."/>
            <person name="Verret F."/>
            <person name="Berges J.A."/>
            <person name="Brownlee C."/>
            <person name="Cadoret J.P."/>
            <person name="Chiovitti A."/>
            <person name="Choi C.J."/>
            <person name="Coesel S."/>
            <person name="De Martino A."/>
            <person name="Detter J.C."/>
            <person name="Durkin C."/>
            <person name="Falciatore A."/>
            <person name="Fournet J."/>
            <person name="Haruta M."/>
            <person name="Huysman M.J."/>
            <person name="Jenkins B.D."/>
            <person name="Jiroutova K."/>
            <person name="Jorgensen R.E."/>
            <person name="Joubert Y."/>
            <person name="Kaplan A."/>
            <person name="Kroger N."/>
            <person name="Kroth P.G."/>
            <person name="La Roche J."/>
            <person name="Lindquist E."/>
            <person name="Lommer M."/>
            <person name="Martin-Jezequel V."/>
            <person name="Lopez P.J."/>
            <person name="Lucas S."/>
            <person name="Mangogna M."/>
            <person name="McGinnis K."/>
            <person name="Medlin L.K."/>
            <person name="Montsant A."/>
            <person name="Oudot-Le Secq M.P."/>
            <person name="Napoli C."/>
            <person name="Obornik M."/>
            <person name="Parker M.S."/>
            <person name="Petit J.L."/>
            <person name="Porcel B.M."/>
            <person name="Poulsen N."/>
            <person name="Robison M."/>
            <person name="Rychlewski L."/>
            <person name="Rynearson T.A."/>
            <person name="Schmutz J."/>
            <person name="Shapiro H."/>
            <person name="Siaut M."/>
            <person name="Stanley M."/>
            <person name="Sussman M.R."/>
            <person name="Taylor A.R."/>
            <person name="Vardi A."/>
            <person name="von Dassow P."/>
            <person name="Vyverman W."/>
            <person name="Willis A."/>
            <person name="Wyrwicz L.S."/>
            <person name="Rokhsar D.S."/>
            <person name="Weissenbach J."/>
            <person name="Armbrust E.V."/>
            <person name="Green B.R."/>
            <person name="Van de Peer Y."/>
            <person name="Grigoriev I.V."/>
        </authorList>
    </citation>
    <scope>NUCLEOTIDE SEQUENCE [LARGE SCALE GENOMIC DNA]</scope>
    <source>
        <strain evidence="3 4">CCMP1335</strain>
    </source>
</reference>
<reference evidence="3 4" key="1">
    <citation type="journal article" date="2004" name="Science">
        <title>The genome of the diatom Thalassiosira pseudonana: ecology, evolution, and metabolism.</title>
        <authorList>
            <person name="Armbrust E.V."/>
            <person name="Berges J.A."/>
            <person name="Bowler C."/>
            <person name="Green B.R."/>
            <person name="Martinez D."/>
            <person name="Putnam N.H."/>
            <person name="Zhou S."/>
            <person name="Allen A.E."/>
            <person name="Apt K.E."/>
            <person name="Bechner M."/>
            <person name="Brzezinski M.A."/>
            <person name="Chaal B.K."/>
            <person name="Chiovitti A."/>
            <person name="Davis A.K."/>
            <person name="Demarest M.S."/>
            <person name="Detter J.C."/>
            <person name="Glavina T."/>
            <person name="Goodstein D."/>
            <person name="Hadi M.Z."/>
            <person name="Hellsten U."/>
            <person name="Hildebrand M."/>
            <person name="Jenkins B.D."/>
            <person name="Jurka J."/>
            <person name="Kapitonov V.V."/>
            <person name="Kroger N."/>
            <person name="Lau W.W."/>
            <person name="Lane T.W."/>
            <person name="Larimer F.W."/>
            <person name="Lippmeier J.C."/>
            <person name="Lucas S."/>
            <person name="Medina M."/>
            <person name="Montsant A."/>
            <person name="Obornik M."/>
            <person name="Parker M.S."/>
            <person name="Palenik B."/>
            <person name="Pazour G.J."/>
            <person name="Richardson P.M."/>
            <person name="Rynearson T.A."/>
            <person name="Saito M.A."/>
            <person name="Schwartz D.C."/>
            <person name="Thamatrakoln K."/>
            <person name="Valentin K."/>
            <person name="Vardi A."/>
            <person name="Wilkerson F.P."/>
            <person name="Rokhsar D.S."/>
        </authorList>
    </citation>
    <scope>NUCLEOTIDE SEQUENCE [LARGE SCALE GENOMIC DNA]</scope>
    <source>
        <strain evidence="3 4">CCMP1335</strain>
    </source>
</reference>
<dbReference type="InterPro" id="IPR044294">
    <property type="entry name" value="Lipase-like"/>
</dbReference>
<dbReference type="eggNOG" id="KOG4372">
    <property type="taxonomic scope" value="Eukaryota"/>
</dbReference>
<dbReference type="EMBL" id="CM000640">
    <property type="protein sequence ID" value="EED94538.1"/>
    <property type="molecule type" value="Genomic_DNA"/>
</dbReference>
<dbReference type="Proteomes" id="UP000001449">
    <property type="component" value="Chromosome 3"/>
</dbReference>
<feature type="region of interest" description="Disordered" evidence="1">
    <location>
        <begin position="142"/>
        <end position="207"/>
    </location>
</feature>
<dbReference type="AlphaFoldDB" id="B8BWL7"/>
<dbReference type="PaxDb" id="35128-Thaps22042"/>
<proteinExistence type="predicted"/>
<gene>
    <name evidence="3" type="ORF">THAPSDRAFT_22042</name>
</gene>
<dbReference type="KEGG" id="tps:THAPSDRAFT_22042"/>
<dbReference type="RefSeq" id="XP_002289102.1">
    <property type="nucleotide sequence ID" value="XM_002289066.1"/>
</dbReference>
<dbReference type="Pfam" id="PF05057">
    <property type="entry name" value="DUF676"/>
    <property type="match status" value="1"/>
</dbReference>
<sequence>MVSLPTRAAFVVATSTRNNIRSAPMTIDASSVDVVATPHQSAAPYQENPSTRVSPLMSINPNIEVVSPDAHPTQRDETKNIPQHQVIGPIHFCFIVHGHKGRPGDLSYLHQTVRDTARDHHKFDVVDCSGQCVVGATLAANSDGAGEDDTSHSEHDSSPKKIRRRSKRDKLTLKERLQRRKSSKKVDGSEDATQFNVDSESSKDKEVSSHAKSTFIVHNASCNEGKTHDGVIKGGERLVNEMLEVIRHEIETKKQTINNDNQVLESDTIDVTISVVGNSLGGLYGRYAIARLAEIAEEYTKNSIVSDVNDTTPNDETDYYTLVDRDMNIRIHFNVFCSTASPHLGCAGHTYFPIPRAAEMGIAHGLGETGRDLFRLNDLLHTMATSPRFLRPLARFRRRIAYANAFGTDFVVPGTTAAFLDKDKKALTKPKLAALHLREDWSLRPFIHHAYPSAN</sequence>
<dbReference type="GeneID" id="7452762"/>
<dbReference type="InterPro" id="IPR007751">
    <property type="entry name" value="DUF676_lipase-like"/>
</dbReference>
<organism evidence="3 4">
    <name type="scientific">Thalassiosira pseudonana</name>
    <name type="common">Marine diatom</name>
    <name type="synonym">Cyclotella nana</name>
    <dbReference type="NCBI Taxonomy" id="35128"/>
    <lineage>
        <taxon>Eukaryota</taxon>
        <taxon>Sar</taxon>
        <taxon>Stramenopiles</taxon>
        <taxon>Ochrophyta</taxon>
        <taxon>Bacillariophyta</taxon>
        <taxon>Coscinodiscophyceae</taxon>
        <taxon>Thalassiosirophycidae</taxon>
        <taxon>Thalassiosirales</taxon>
        <taxon>Thalassiosiraceae</taxon>
        <taxon>Thalassiosira</taxon>
    </lineage>
</organism>
<dbReference type="HOGENOM" id="CLU_602034_0_0_1"/>
<evidence type="ECO:0000259" key="2">
    <source>
        <dbReference type="Pfam" id="PF05057"/>
    </source>
</evidence>
<feature type="compositionally biased region" description="Basic and acidic residues" evidence="1">
    <location>
        <begin position="149"/>
        <end position="159"/>
    </location>
</feature>
<protein>
    <recommendedName>
        <fullName evidence="2">DUF676 domain-containing protein</fullName>
    </recommendedName>
</protein>
<evidence type="ECO:0000313" key="3">
    <source>
        <dbReference type="EMBL" id="EED94538.1"/>
    </source>
</evidence>
<dbReference type="InParanoid" id="B8BWL7"/>
<evidence type="ECO:0000256" key="1">
    <source>
        <dbReference type="SAM" id="MobiDB-lite"/>
    </source>
</evidence>
<dbReference type="PANTHER" id="PTHR12482">
    <property type="entry name" value="LIPASE ROG1-RELATED-RELATED"/>
    <property type="match status" value="1"/>
</dbReference>
<name>B8BWL7_THAPS</name>
<dbReference type="GO" id="GO:0006629">
    <property type="term" value="P:lipid metabolic process"/>
    <property type="evidence" value="ECO:0000318"/>
    <property type="project" value="GO_Central"/>
</dbReference>
<feature type="domain" description="DUF676" evidence="2">
    <location>
        <begin position="210"/>
        <end position="411"/>
    </location>
</feature>
<dbReference type="PANTHER" id="PTHR12482:SF62">
    <property type="entry name" value="LIPASE ROG1-RELATED"/>
    <property type="match status" value="1"/>
</dbReference>
<accession>B8BWL7</accession>
<evidence type="ECO:0000313" key="4">
    <source>
        <dbReference type="Proteomes" id="UP000001449"/>
    </source>
</evidence>
<keyword evidence="4" id="KW-1185">Reference proteome</keyword>